<dbReference type="AlphaFoldDB" id="A0A6J5VD49"/>
<proteinExistence type="predicted"/>
<evidence type="ECO:0000313" key="1">
    <source>
        <dbReference type="EMBL" id="CAB4285627.1"/>
    </source>
</evidence>
<gene>
    <name evidence="1" type="ORF">CURHAP_LOCUS41474</name>
</gene>
<protein>
    <submittedName>
        <fullName evidence="1">Uncharacterized protein</fullName>
    </submittedName>
</protein>
<sequence>MGNGSVRGDISSLYNLANICFRTDFELPRNENLWKLHCQTNNLTSGFSLNQEFFFTGSNCLPVLQLNAIDLYQMKLWDEEAESVELQSNFFFLYRENVL</sequence>
<organism evidence="1 2">
    <name type="scientific">Prunus armeniaca</name>
    <name type="common">Apricot</name>
    <name type="synonym">Armeniaca vulgaris</name>
    <dbReference type="NCBI Taxonomy" id="36596"/>
    <lineage>
        <taxon>Eukaryota</taxon>
        <taxon>Viridiplantae</taxon>
        <taxon>Streptophyta</taxon>
        <taxon>Embryophyta</taxon>
        <taxon>Tracheophyta</taxon>
        <taxon>Spermatophyta</taxon>
        <taxon>Magnoliopsida</taxon>
        <taxon>eudicotyledons</taxon>
        <taxon>Gunneridae</taxon>
        <taxon>Pentapetalae</taxon>
        <taxon>rosids</taxon>
        <taxon>fabids</taxon>
        <taxon>Rosales</taxon>
        <taxon>Rosaceae</taxon>
        <taxon>Amygdaloideae</taxon>
        <taxon>Amygdaleae</taxon>
        <taxon>Prunus</taxon>
    </lineage>
</organism>
<evidence type="ECO:0000313" key="2">
    <source>
        <dbReference type="Proteomes" id="UP000507222"/>
    </source>
</evidence>
<dbReference type="EMBL" id="CAEKDK010000006">
    <property type="protein sequence ID" value="CAB4285627.1"/>
    <property type="molecule type" value="Genomic_DNA"/>
</dbReference>
<dbReference type="Proteomes" id="UP000507222">
    <property type="component" value="Unassembled WGS sequence"/>
</dbReference>
<accession>A0A6J5VD49</accession>
<name>A0A6J5VD49_PRUAR</name>
<reference evidence="1 2" key="1">
    <citation type="submission" date="2020-05" db="EMBL/GenBank/DDBJ databases">
        <authorList>
            <person name="Campoy J."/>
            <person name="Schneeberger K."/>
            <person name="Spophaly S."/>
        </authorList>
    </citation>
    <scope>NUCLEOTIDE SEQUENCE [LARGE SCALE GENOMIC DNA]</scope>
    <source>
        <strain evidence="1">PruArmRojPasFocal</strain>
    </source>
</reference>